<protein>
    <submittedName>
        <fullName evidence="2">NAD(P)-binding domain-containing protein</fullName>
    </submittedName>
</protein>
<dbReference type="Pfam" id="PF13738">
    <property type="entry name" value="Pyr_redox_3"/>
    <property type="match status" value="1"/>
</dbReference>
<name>A0A937RT16_9ACTN</name>
<dbReference type="PANTHER" id="PTHR43539">
    <property type="entry name" value="FLAVIN-BINDING MONOOXYGENASE-LIKE PROTEIN (AFU_ORTHOLOGUE AFUA_4G09220)"/>
    <property type="match status" value="1"/>
</dbReference>
<sequence length="444" mass="48035">METIDTVVIGAGQAGLAVSRCLASAGREHVVLDRGTAGQRWRDRWRAQRLLTPNWMNRLPFWAYQGDDPDGFLPVGEFADHLARYAASFAAPLLTRTTVESVTVAAGRGPATAARTSGAHAGRGPTARFLVRTDQESLQARNVVIAAGACDQPAVPSAPARALARDLRQLHAAAYRGVDTLPDGGVLVVGASSSGLQIAEDARRSGREVTIAVGTHKRLPRSYRGMDIWWWLDQLGSLDRRVEDLPERPGGRREPSSQLVAGRDLDLGLLHDTGVRLVGRLLAADRHRLVLADDLSATTATADATMRRVLARIELHLRHGGPGGIAAELLDPEPFRAVAPPPAPTSLDLRAAGIRTVVWATGYRYDYPWLKIPWVRDDAGGIRQHGGITPWPGLYVVGLPFLTRRGSHLIGGVRHDAAAITRHLCLGQVPWPRQGGRVDQVTRP</sequence>
<accession>A0A937RT16</accession>
<evidence type="ECO:0000313" key="2">
    <source>
        <dbReference type="EMBL" id="MBL7631406.1"/>
    </source>
</evidence>
<evidence type="ECO:0000313" key="3">
    <source>
        <dbReference type="Proteomes" id="UP000604475"/>
    </source>
</evidence>
<dbReference type="PRINTS" id="PR00411">
    <property type="entry name" value="PNDRDTASEI"/>
</dbReference>
<keyword evidence="1" id="KW-0560">Oxidoreductase</keyword>
<keyword evidence="3" id="KW-1185">Reference proteome</keyword>
<comment type="caution">
    <text evidence="2">The sequence shown here is derived from an EMBL/GenBank/DDBJ whole genome shotgun (WGS) entry which is preliminary data.</text>
</comment>
<dbReference type="InterPro" id="IPR036188">
    <property type="entry name" value="FAD/NAD-bd_sf"/>
</dbReference>
<dbReference type="RefSeq" id="WP_203005880.1">
    <property type="nucleotide sequence ID" value="NZ_JADWYU010000215.1"/>
</dbReference>
<organism evidence="2 3">
    <name type="scientific">Frankia nepalensis</name>
    <dbReference type="NCBI Taxonomy" id="1836974"/>
    <lineage>
        <taxon>Bacteria</taxon>
        <taxon>Bacillati</taxon>
        <taxon>Actinomycetota</taxon>
        <taxon>Actinomycetes</taxon>
        <taxon>Frankiales</taxon>
        <taxon>Frankiaceae</taxon>
        <taxon>Frankia</taxon>
    </lineage>
</organism>
<gene>
    <name evidence="2" type="ORF">I7412_30450</name>
</gene>
<dbReference type="PANTHER" id="PTHR43539:SF78">
    <property type="entry name" value="FLAVIN-CONTAINING MONOOXYGENASE"/>
    <property type="match status" value="1"/>
</dbReference>
<dbReference type="Proteomes" id="UP000604475">
    <property type="component" value="Unassembled WGS sequence"/>
</dbReference>
<dbReference type="Gene3D" id="3.50.50.60">
    <property type="entry name" value="FAD/NAD(P)-binding domain"/>
    <property type="match status" value="1"/>
</dbReference>
<proteinExistence type="predicted"/>
<reference evidence="2" key="1">
    <citation type="submission" date="2020-12" db="EMBL/GenBank/DDBJ databases">
        <title>Genomic characterization of non-nitrogen-fixing Frankia strains.</title>
        <authorList>
            <person name="Carlos-Shanley C."/>
            <person name="Guerra T."/>
            <person name="Hahn D."/>
        </authorList>
    </citation>
    <scope>NUCLEOTIDE SEQUENCE</scope>
    <source>
        <strain evidence="2">CN6</strain>
    </source>
</reference>
<dbReference type="GO" id="GO:0004497">
    <property type="term" value="F:monooxygenase activity"/>
    <property type="evidence" value="ECO:0007669"/>
    <property type="project" value="TreeGrafter"/>
</dbReference>
<dbReference type="GO" id="GO:0050660">
    <property type="term" value="F:flavin adenine dinucleotide binding"/>
    <property type="evidence" value="ECO:0007669"/>
    <property type="project" value="TreeGrafter"/>
</dbReference>
<dbReference type="EMBL" id="JAEACQ010000270">
    <property type="protein sequence ID" value="MBL7631406.1"/>
    <property type="molecule type" value="Genomic_DNA"/>
</dbReference>
<dbReference type="SUPFAM" id="SSF51905">
    <property type="entry name" value="FAD/NAD(P)-binding domain"/>
    <property type="match status" value="2"/>
</dbReference>
<evidence type="ECO:0000256" key="1">
    <source>
        <dbReference type="ARBA" id="ARBA00023002"/>
    </source>
</evidence>
<dbReference type="InterPro" id="IPR050982">
    <property type="entry name" value="Auxin_biosynth/cation_transpt"/>
</dbReference>
<dbReference type="AlphaFoldDB" id="A0A937RT16"/>